<comment type="caution">
    <text evidence="2">The sequence shown here is derived from an EMBL/GenBank/DDBJ whole genome shotgun (WGS) entry which is preliminary data.</text>
</comment>
<evidence type="ECO:0000313" key="3">
    <source>
        <dbReference type="Proteomes" id="UP000271256"/>
    </source>
</evidence>
<dbReference type="AlphaFoldDB" id="A0A494X077"/>
<dbReference type="OrthoDB" id="1807165at2"/>
<keyword evidence="3" id="KW-1185">Reference proteome</keyword>
<reference evidence="2 3" key="1">
    <citation type="submission" date="2018-10" db="EMBL/GenBank/DDBJ databases">
        <authorList>
            <person name="Grouzdev D.S."/>
            <person name="Krutkina M.S."/>
            <person name="Tourova T.P."/>
            <person name="Nazina T.N."/>
        </authorList>
    </citation>
    <scope>NUCLEOTIDE SEQUENCE [LARGE SCALE GENOMIC DNA]</scope>
    <source>
        <strain evidence="2 3">435</strain>
    </source>
</reference>
<feature type="region of interest" description="Disordered" evidence="1">
    <location>
        <begin position="26"/>
        <end position="211"/>
    </location>
</feature>
<dbReference type="Proteomes" id="UP000271256">
    <property type="component" value="Unassembled WGS sequence"/>
</dbReference>
<name>A0A494X077_9FIRM</name>
<gene>
    <name evidence="2" type="ORF">D7024_04220</name>
</gene>
<dbReference type="EMBL" id="RBWE01000001">
    <property type="protein sequence ID" value="RKO66224.1"/>
    <property type="molecule type" value="Genomic_DNA"/>
</dbReference>
<dbReference type="RefSeq" id="WP_121450667.1">
    <property type="nucleotide sequence ID" value="NZ_RBWE01000001.1"/>
</dbReference>
<sequence length="246" mass="28470">MEALILWVFLLFIFWTLFARDRAKSGRRYPGGPIPPFPRPDSREKPQDGSLREPWNYREEEDLPLPGPWSRRQEEADLPLPGPWGRRPEETDLPLPGPWDRRESAPEDVPLPGPWNRRDEGPLPGPWNRREGDLQDQVPGGERVRKAPAGVSRREQQERRPDPALEHKPERERMAETKREARREHPVRDVPGVEDADQVFPETRGSCPRPVQCPLLSRRNLAAAVILSEVLNFRGGRQARRRRGTR</sequence>
<accession>A0A494X077</accession>
<feature type="compositionally biased region" description="Basic and acidic residues" evidence="1">
    <location>
        <begin position="152"/>
        <end position="188"/>
    </location>
</feature>
<evidence type="ECO:0000256" key="1">
    <source>
        <dbReference type="SAM" id="MobiDB-lite"/>
    </source>
</evidence>
<feature type="compositionally biased region" description="Basic and acidic residues" evidence="1">
    <location>
        <begin position="40"/>
        <end position="58"/>
    </location>
</feature>
<evidence type="ECO:0000313" key="2">
    <source>
        <dbReference type="EMBL" id="RKO66224.1"/>
    </source>
</evidence>
<proteinExistence type="predicted"/>
<protein>
    <submittedName>
        <fullName evidence="2">Uncharacterized protein</fullName>
    </submittedName>
</protein>
<organism evidence="2 3">
    <name type="scientific">Desulfofundulus salinus</name>
    <dbReference type="NCBI Taxonomy" id="2419843"/>
    <lineage>
        <taxon>Bacteria</taxon>
        <taxon>Bacillati</taxon>
        <taxon>Bacillota</taxon>
        <taxon>Clostridia</taxon>
        <taxon>Eubacteriales</taxon>
        <taxon>Peptococcaceae</taxon>
        <taxon>Desulfofundulus</taxon>
    </lineage>
</organism>